<dbReference type="Proteomes" id="UP001589688">
    <property type="component" value="Unassembled WGS sequence"/>
</dbReference>
<gene>
    <name evidence="2" type="ORF">ACFFK8_01700</name>
</gene>
<evidence type="ECO:0000313" key="3">
    <source>
        <dbReference type="Proteomes" id="UP001589688"/>
    </source>
</evidence>
<evidence type="ECO:0000259" key="1">
    <source>
        <dbReference type="Pfam" id="PF07581"/>
    </source>
</evidence>
<organism evidence="2 3">
    <name type="scientific">Hallella seregens ATCC 51272</name>
    <dbReference type="NCBI Taxonomy" id="1336250"/>
    <lineage>
        <taxon>Bacteria</taxon>
        <taxon>Pseudomonadati</taxon>
        <taxon>Bacteroidota</taxon>
        <taxon>Bacteroidia</taxon>
        <taxon>Bacteroidales</taxon>
        <taxon>Prevotellaceae</taxon>
        <taxon>Hallella</taxon>
    </lineage>
</organism>
<dbReference type="Pfam" id="PF07581">
    <property type="entry name" value="Glug"/>
    <property type="match status" value="1"/>
</dbReference>
<dbReference type="EMBL" id="JBHLZF010000001">
    <property type="protein sequence ID" value="MFB9896570.1"/>
    <property type="molecule type" value="Genomic_DNA"/>
</dbReference>
<reference evidence="2 3" key="1">
    <citation type="submission" date="2024-09" db="EMBL/GenBank/DDBJ databases">
        <authorList>
            <person name="Sun Q."/>
            <person name="Mori K."/>
        </authorList>
    </citation>
    <scope>NUCLEOTIDE SEQUENCE [LARGE SCALE GENOMIC DNA]</scope>
    <source>
        <strain evidence="2 3">ATCC 51272</strain>
    </source>
</reference>
<dbReference type="Gene3D" id="2.160.20.110">
    <property type="match status" value="1"/>
</dbReference>
<sequence>MSAQSFAGGTGTTEDPYQVATAEQLQAVTDFTTSNFIQTADIDLNGVTFNPIATFTGVYDGDGHFIDNYTVESGSNGVGLFARLNTPGVIKNVKMRYANIVGGNWSGILCSTNGNWEVLGGNIENCEIYDSSIEALGSVGAFAGVAAGNFIGCRAFNVTVEGTETVGGISGDNEGGGRYKDCSFHGSVIGSANTGGICAFYNGASKWDYAFENCVVYGSVSSSTGTIGGVLAQPNWNCENAHITNCAVFADCSGQCVGSFGGNALRGKLTNSYATGNVKATGQWTHDVYTDNWNGGLCAVNFNGPIENCYFSGVITGTDDVKTAGICGRNWPGITVSHTYYNGDGVSMGMGDGDDPTTYDTKDLLPEEMLVLSNFKFTDMSKWQIAEGTTPFFANQTAPLKITECTTAKIAGTSEADLDFVYIYGSLSETITKPVTISNGAWSVELADGDAVESETVTVIGIGKNKMPSMVTKTKVGEATGITSATTNTAKTVKAIYNIAGQRVNGIQRGQVNIVKYADGSSVKVTGK</sequence>
<dbReference type="InterPro" id="IPR011493">
    <property type="entry name" value="GLUG"/>
</dbReference>
<evidence type="ECO:0000313" key="2">
    <source>
        <dbReference type="EMBL" id="MFB9896570.1"/>
    </source>
</evidence>
<dbReference type="RefSeq" id="WP_169732668.1">
    <property type="nucleotide sequence ID" value="NZ_JADU01000011.1"/>
</dbReference>
<proteinExistence type="predicted"/>
<name>A0ABV5ZI06_9BACT</name>
<accession>A0ABV5ZI06</accession>
<keyword evidence="3" id="KW-1185">Reference proteome</keyword>
<feature type="domain" description="GLUG" evidence="1">
    <location>
        <begin position="254"/>
        <end position="278"/>
    </location>
</feature>
<comment type="caution">
    <text evidence="2">The sequence shown here is derived from an EMBL/GenBank/DDBJ whole genome shotgun (WGS) entry which is preliminary data.</text>
</comment>
<protein>
    <submittedName>
        <fullName evidence="2">GLUG motif-containing protein</fullName>
    </submittedName>
</protein>